<protein>
    <submittedName>
        <fullName evidence="3">Endonuclease/exonuclease/phosphatase</fullName>
    </submittedName>
</protein>
<sequence>MKKLFSFFLTLLLLSFSSSFAQGLMDYVDEIRGDTLVIKDYYDMGEANSLSNAIAADTDAPAGRVYELKTAGWYPMSATLTTPADRPTVIVGADDDILVQRQAAPPIISGYSDEGGSSAGGITWSHDLTVKNTSIICGAPDGTYGWAFFNSGAADRKIVFQNNMMEHNWWVFVQSNAHSGNRLFFKDNYFVNMSGRACRRNGGVYDNVDNNTDTIYVENNTHVMAQGYIYKFRNYPIKFIYVNHNNFINCSNVIFETQGVQSNSIITNNIFVNSNVQPFRPNMTEDISEQAIDGLPQGIIDVAVLPESMEQVDRKWLVEANLVYWDSRLTDLAAEANNMAVNGFTTWMNQAMKMNERTKSLFDDDTNYPYLTEGVWYEKLPNFANTADLLTDQVDVLKEFSLATIDTTSTAVMPYWRVNSLGSENFIYSDWPIPIDLSYSDEDLKVGGTDGLPVGDLNWFPDAKATFLANHDKYFGDLVEALENGHTVTAVKELGGVPTQFDLSQNYPNPFNPTTVITFTLPEPGNVTLKVYNALGQEVATLVDGFKTAQKYQVTFDASNLASGVYIYTLQSDNYKVSKKMMLIK</sequence>
<dbReference type="GO" id="GO:0004519">
    <property type="term" value="F:endonuclease activity"/>
    <property type="evidence" value="ECO:0007669"/>
    <property type="project" value="UniProtKB-KW"/>
</dbReference>
<dbReference type="SUPFAM" id="SSF56371">
    <property type="entry name" value="Ribosome inactivating proteins (RIP)"/>
    <property type="match status" value="1"/>
</dbReference>
<keyword evidence="3" id="KW-0540">Nuclease</keyword>
<keyword evidence="1" id="KW-0732">Signal</keyword>
<organism evidence="3 4">
    <name type="scientific">Melioribacter roseus (strain DSM 23840 / JCM 17771 / VKM B-2668 / P3M-2)</name>
    <dbReference type="NCBI Taxonomy" id="1191523"/>
    <lineage>
        <taxon>Bacteria</taxon>
        <taxon>Pseudomonadati</taxon>
        <taxon>Ignavibacteriota</taxon>
        <taxon>Ignavibacteria</taxon>
        <taxon>Ignavibacteriales</taxon>
        <taxon>Melioribacteraceae</taxon>
        <taxon>Melioribacter</taxon>
    </lineage>
</organism>
<dbReference type="eggNOG" id="COG1520">
    <property type="taxonomic scope" value="Bacteria"/>
</dbReference>
<proteinExistence type="predicted"/>
<reference evidence="3 4" key="1">
    <citation type="journal article" date="2013" name="PLoS ONE">
        <title>Genomic analysis of Melioribacter roseus, facultatively anaerobic organotrophic bacterium representing a novel deep lineage within Bacteriodetes/Chlorobi group.</title>
        <authorList>
            <person name="Kadnikov V.V."/>
            <person name="Mardanov A.V."/>
            <person name="Podosokorskaya O.A."/>
            <person name="Gavrilov S.N."/>
            <person name="Kublanov I.V."/>
            <person name="Beletsky A.V."/>
            <person name="Bonch-Osmolovskaya E.A."/>
            <person name="Ravin N.V."/>
        </authorList>
    </citation>
    <scope>NUCLEOTIDE SEQUENCE [LARGE SCALE GENOMIC DNA]</scope>
    <source>
        <strain evidence="4">JCM 17771 / P3M-2</strain>
    </source>
</reference>
<dbReference type="InterPro" id="IPR036041">
    <property type="entry name" value="Ribosome-inact_prot_sf"/>
</dbReference>
<evidence type="ECO:0000259" key="2">
    <source>
        <dbReference type="Pfam" id="PF18962"/>
    </source>
</evidence>
<dbReference type="STRING" id="1191523.MROS_2841"/>
<dbReference type="GO" id="GO:0004527">
    <property type="term" value="F:exonuclease activity"/>
    <property type="evidence" value="ECO:0007669"/>
    <property type="project" value="UniProtKB-KW"/>
</dbReference>
<accession>I7A878</accession>
<dbReference type="NCBIfam" id="TIGR04183">
    <property type="entry name" value="Por_Secre_tail"/>
    <property type="match status" value="1"/>
</dbReference>
<dbReference type="AlphaFoldDB" id="I7A878"/>
<feature type="chain" id="PRO_5003707697" evidence="1">
    <location>
        <begin position="22"/>
        <end position="585"/>
    </location>
</feature>
<name>I7A878_MELRP</name>
<feature type="domain" description="Secretion system C-terminal sorting" evidence="2">
    <location>
        <begin position="507"/>
        <end position="582"/>
    </location>
</feature>
<dbReference type="RefSeq" id="WP_014857501.1">
    <property type="nucleotide sequence ID" value="NC_018178.1"/>
</dbReference>
<gene>
    <name evidence="3" type="ordered locus">MROS_2841</name>
</gene>
<feature type="signal peptide" evidence="1">
    <location>
        <begin position="1"/>
        <end position="21"/>
    </location>
</feature>
<dbReference type="Pfam" id="PF18962">
    <property type="entry name" value="Por_Secre_tail"/>
    <property type="match status" value="1"/>
</dbReference>
<keyword evidence="3" id="KW-0269">Exonuclease</keyword>
<dbReference type="InterPro" id="IPR011050">
    <property type="entry name" value="Pectin_lyase_fold/virulence"/>
</dbReference>
<dbReference type="Proteomes" id="UP000009011">
    <property type="component" value="Chromosome"/>
</dbReference>
<dbReference type="GO" id="GO:0017148">
    <property type="term" value="P:negative regulation of translation"/>
    <property type="evidence" value="ECO:0007669"/>
    <property type="project" value="InterPro"/>
</dbReference>
<evidence type="ECO:0000313" key="3">
    <source>
        <dbReference type="EMBL" id="AFN76071.1"/>
    </source>
</evidence>
<dbReference type="Gene3D" id="2.60.40.4070">
    <property type="match status" value="1"/>
</dbReference>
<dbReference type="SUPFAM" id="SSF51126">
    <property type="entry name" value="Pectin lyase-like"/>
    <property type="match status" value="1"/>
</dbReference>
<dbReference type="InterPro" id="IPR026444">
    <property type="entry name" value="Secre_tail"/>
</dbReference>
<keyword evidence="3" id="KW-0255">Endonuclease</keyword>
<evidence type="ECO:0000256" key="1">
    <source>
        <dbReference type="SAM" id="SignalP"/>
    </source>
</evidence>
<evidence type="ECO:0000313" key="4">
    <source>
        <dbReference type="Proteomes" id="UP000009011"/>
    </source>
</evidence>
<dbReference type="EMBL" id="CP003557">
    <property type="protein sequence ID" value="AFN76071.1"/>
    <property type="molecule type" value="Genomic_DNA"/>
</dbReference>
<dbReference type="GO" id="GO:0030598">
    <property type="term" value="F:rRNA N-glycosylase activity"/>
    <property type="evidence" value="ECO:0007669"/>
    <property type="project" value="InterPro"/>
</dbReference>
<keyword evidence="4" id="KW-1185">Reference proteome</keyword>
<keyword evidence="3" id="KW-0378">Hydrolase</keyword>
<dbReference type="KEGG" id="mro:MROS_2841"/>
<dbReference type="HOGENOM" id="CLU_410976_0_0_10"/>